<name>A0ABU6RLS5_9FABA</name>
<evidence type="ECO:0000313" key="1">
    <source>
        <dbReference type="EMBL" id="MED6124930.1"/>
    </source>
</evidence>
<proteinExistence type="predicted"/>
<dbReference type="Proteomes" id="UP001341840">
    <property type="component" value="Unassembled WGS sequence"/>
</dbReference>
<gene>
    <name evidence="1" type="ORF">PIB30_063670</name>
</gene>
<accession>A0ABU6RLS5</accession>
<protein>
    <submittedName>
        <fullName evidence="1">Uncharacterized protein</fullName>
    </submittedName>
</protein>
<comment type="caution">
    <text evidence="1">The sequence shown here is derived from an EMBL/GenBank/DDBJ whole genome shotgun (WGS) entry which is preliminary data.</text>
</comment>
<dbReference type="EMBL" id="JASCZI010030817">
    <property type="protein sequence ID" value="MED6124930.1"/>
    <property type="molecule type" value="Genomic_DNA"/>
</dbReference>
<reference evidence="1 2" key="1">
    <citation type="journal article" date="2023" name="Plants (Basel)">
        <title>Bridging the Gap: Combining Genomics and Transcriptomics Approaches to Understand Stylosanthes scabra, an Orphan Legume from the Brazilian Caatinga.</title>
        <authorList>
            <person name="Ferreira-Neto J.R.C."/>
            <person name="da Silva M.D."/>
            <person name="Binneck E."/>
            <person name="de Melo N.F."/>
            <person name="da Silva R.H."/>
            <person name="de Melo A.L.T.M."/>
            <person name="Pandolfi V."/>
            <person name="Bustamante F.O."/>
            <person name="Brasileiro-Vidal A.C."/>
            <person name="Benko-Iseppon A.M."/>
        </authorList>
    </citation>
    <scope>NUCLEOTIDE SEQUENCE [LARGE SCALE GENOMIC DNA]</scope>
    <source>
        <tissue evidence="1">Leaves</tissue>
    </source>
</reference>
<sequence>MVLSCDLTCPWEHFGIHFANTCVTHGPIARPRGCEVNVAFLLTGRPRGVPRDRTVPSGRIKIKVKNGISSLRARSKALARPNSIYMKKGQLKHKGRIPIRIILDFRIVLRERFRYHFHNWFGFRYNEPLVLNDKEFRTDLDCDTRIGLSLVMRASGST</sequence>
<evidence type="ECO:0000313" key="2">
    <source>
        <dbReference type="Proteomes" id="UP001341840"/>
    </source>
</evidence>
<organism evidence="1 2">
    <name type="scientific">Stylosanthes scabra</name>
    <dbReference type="NCBI Taxonomy" id="79078"/>
    <lineage>
        <taxon>Eukaryota</taxon>
        <taxon>Viridiplantae</taxon>
        <taxon>Streptophyta</taxon>
        <taxon>Embryophyta</taxon>
        <taxon>Tracheophyta</taxon>
        <taxon>Spermatophyta</taxon>
        <taxon>Magnoliopsida</taxon>
        <taxon>eudicotyledons</taxon>
        <taxon>Gunneridae</taxon>
        <taxon>Pentapetalae</taxon>
        <taxon>rosids</taxon>
        <taxon>fabids</taxon>
        <taxon>Fabales</taxon>
        <taxon>Fabaceae</taxon>
        <taxon>Papilionoideae</taxon>
        <taxon>50 kb inversion clade</taxon>
        <taxon>dalbergioids sensu lato</taxon>
        <taxon>Dalbergieae</taxon>
        <taxon>Pterocarpus clade</taxon>
        <taxon>Stylosanthes</taxon>
    </lineage>
</organism>
<keyword evidence="2" id="KW-1185">Reference proteome</keyword>